<organism evidence="2 3">
    <name type="scientific">Shewanella putrefaciens</name>
    <name type="common">Pseudomonas putrefaciens</name>
    <dbReference type="NCBI Taxonomy" id="24"/>
    <lineage>
        <taxon>Bacteria</taxon>
        <taxon>Pseudomonadati</taxon>
        <taxon>Pseudomonadota</taxon>
        <taxon>Gammaproteobacteria</taxon>
        <taxon>Alteromonadales</taxon>
        <taxon>Shewanellaceae</taxon>
        <taxon>Shewanella</taxon>
    </lineage>
</organism>
<proteinExistence type="predicted"/>
<keyword evidence="1" id="KW-0472">Membrane</keyword>
<name>A0ABX8XE03_SHEPU</name>
<protein>
    <submittedName>
        <fullName evidence="2">Uncharacterized protein</fullName>
    </submittedName>
</protein>
<evidence type="ECO:0000256" key="1">
    <source>
        <dbReference type="SAM" id="Phobius"/>
    </source>
</evidence>
<dbReference type="RefSeq" id="WP_025007876.1">
    <property type="nucleotide sequence ID" value="NZ_BMPK01000004.1"/>
</dbReference>
<dbReference type="GeneID" id="67442267"/>
<reference evidence="2 3" key="1">
    <citation type="submission" date="2021-08" db="EMBL/GenBank/DDBJ databases">
        <title>Shewanella putrefaciens YZ-J, complete genome.</title>
        <authorList>
            <person name="Yi Z."/>
        </authorList>
    </citation>
    <scope>NUCLEOTIDE SEQUENCE [LARGE SCALE GENOMIC DNA]</scope>
    <source>
        <strain evidence="2 3">YZ-J</strain>
    </source>
</reference>
<keyword evidence="1" id="KW-0812">Transmembrane</keyword>
<keyword evidence="1" id="KW-1133">Transmembrane helix</keyword>
<accession>A0ABX8XE03</accession>
<sequence>MSFFSQESVTLISAVSGIATIVASFVAIFTLIIWRKQQKYSHMLNAIMDLEDNYELLMREYFVVYNFFFQIQKLASESEGQSKEYKKQVNDRIKSDYDDFKTSDKLSIVRNNYQLSHIRAGRFDISLSSYEALTYGALQDFFEKNISCIKAENFSSAESIEQEMERFAYNLSSFKNAGLEQFKAIRKSI</sequence>
<feature type="transmembrane region" description="Helical" evidence="1">
    <location>
        <begin position="12"/>
        <end position="34"/>
    </location>
</feature>
<dbReference type="Proteomes" id="UP000827084">
    <property type="component" value="Chromosome"/>
</dbReference>
<evidence type="ECO:0000313" key="2">
    <source>
        <dbReference type="EMBL" id="QYX73475.1"/>
    </source>
</evidence>
<keyword evidence="3" id="KW-1185">Reference proteome</keyword>
<gene>
    <name evidence="2" type="ORF">K3G22_03370</name>
</gene>
<dbReference type="EMBL" id="CP080635">
    <property type="protein sequence ID" value="QYX73475.1"/>
    <property type="molecule type" value="Genomic_DNA"/>
</dbReference>
<evidence type="ECO:0000313" key="3">
    <source>
        <dbReference type="Proteomes" id="UP000827084"/>
    </source>
</evidence>